<dbReference type="Bgee" id="ENSMGAG00000011089">
    <property type="expression patterns" value="Expressed in heart and 17 other cell types or tissues"/>
</dbReference>
<keyword evidence="4" id="KW-1185">Reference proteome</keyword>
<organism evidence="3 4">
    <name type="scientific">Meleagris gallopavo</name>
    <name type="common">Wild turkey</name>
    <dbReference type="NCBI Taxonomy" id="9103"/>
    <lineage>
        <taxon>Eukaryota</taxon>
        <taxon>Metazoa</taxon>
        <taxon>Chordata</taxon>
        <taxon>Craniata</taxon>
        <taxon>Vertebrata</taxon>
        <taxon>Euteleostomi</taxon>
        <taxon>Archelosauria</taxon>
        <taxon>Archosauria</taxon>
        <taxon>Dinosauria</taxon>
        <taxon>Saurischia</taxon>
        <taxon>Theropoda</taxon>
        <taxon>Coelurosauria</taxon>
        <taxon>Aves</taxon>
        <taxon>Neognathae</taxon>
        <taxon>Galloanserae</taxon>
        <taxon>Galliformes</taxon>
        <taxon>Phasianidae</taxon>
        <taxon>Meleagridinae</taxon>
        <taxon>Meleagris</taxon>
    </lineage>
</organism>
<feature type="compositionally biased region" description="Polar residues" evidence="1">
    <location>
        <begin position="176"/>
        <end position="187"/>
    </location>
</feature>
<reference evidence="3" key="2">
    <citation type="submission" date="2025-08" db="UniProtKB">
        <authorList>
            <consortium name="Ensembl"/>
        </authorList>
    </citation>
    <scope>IDENTIFICATION</scope>
</reference>
<feature type="domain" description="Putative adherens-junction anchoring" evidence="2">
    <location>
        <begin position="102"/>
        <end position="235"/>
    </location>
</feature>
<dbReference type="GeneTree" id="ENSGT00950000182850"/>
<evidence type="ECO:0000259" key="2">
    <source>
        <dbReference type="Pfam" id="PF16182"/>
    </source>
</evidence>
<reference evidence="3 4" key="1">
    <citation type="journal article" date="2010" name="PLoS Biol.">
        <title>Multi-platform next-generation sequencing of the domestic turkey (Meleagris gallopavo): genome assembly and analysis.</title>
        <authorList>
            <person name="Dalloul R.A."/>
            <person name="Long J.A."/>
            <person name="Zimin A.V."/>
            <person name="Aslam L."/>
            <person name="Beal K."/>
            <person name="Blomberg L.A."/>
            <person name="Bouffard P."/>
            <person name="Burt D.W."/>
            <person name="Crasta O."/>
            <person name="Crooijmans R.P."/>
            <person name="Cooper K."/>
            <person name="Coulombe R.A."/>
            <person name="De S."/>
            <person name="Delany M.E."/>
            <person name="Dodgson J.B."/>
            <person name="Dong J.J."/>
            <person name="Evans C."/>
            <person name="Frederickson K.M."/>
            <person name="Flicek P."/>
            <person name="Florea L."/>
            <person name="Folkerts O."/>
            <person name="Groenen M.A."/>
            <person name="Harkins T.T."/>
            <person name="Herrero J."/>
            <person name="Hoffmann S."/>
            <person name="Megens H.J."/>
            <person name="Jiang A."/>
            <person name="de Jong P."/>
            <person name="Kaiser P."/>
            <person name="Kim H."/>
            <person name="Kim K.W."/>
            <person name="Kim S."/>
            <person name="Langenberger D."/>
            <person name="Lee M.K."/>
            <person name="Lee T."/>
            <person name="Mane S."/>
            <person name="Marcais G."/>
            <person name="Marz M."/>
            <person name="McElroy A.P."/>
            <person name="Modise T."/>
            <person name="Nefedov M."/>
            <person name="Notredame C."/>
            <person name="Paton I.R."/>
            <person name="Payne W.S."/>
            <person name="Pertea G."/>
            <person name="Prickett D."/>
            <person name="Puiu D."/>
            <person name="Qioa D."/>
            <person name="Raineri E."/>
            <person name="Ruffier M."/>
            <person name="Salzberg S.L."/>
            <person name="Schatz M.C."/>
            <person name="Scheuring C."/>
            <person name="Schmidt C.J."/>
            <person name="Schroeder S."/>
            <person name="Searle S.M."/>
            <person name="Smith E.J."/>
            <person name="Smith J."/>
            <person name="Sonstegard T.S."/>
            <person name="Stadler P.F."/>
            <person name="Tafer H."/>
            <person name="Tu Z.J."/>
            <person name="Van Tassell C.P."/>
            <person name="Vilella A.J."/>
            <person name="Williams K.P."/>
            <person name="Yorke J.A."/>
            <person name="Zhang L."/>
            <person name="Zhang H.B."/>
            <person name="Zhang X."/>
            <person name="Zhang Y."/>
            <person name="Reed K.M."/>
        </authorList>
    </citation>
    <scope>NUCLEOTIDE SEQUENCE [LARGE SCALE GENOMIC DNA]</scope>
</reference>
<feature type="region of interest" description="Disordered" evidence="1">
    <location>
        <begin position="295"/>
        <end position="318"/>
    </location>
</feature>
<dbReference type="Proteomes" id="UP000001645">
    <property type="component" value="Chromosome 8"/>
</dbReference>
<reference evidence="3" key="3">
    <citation type="submission" date="2025-09" db="UniProtKB">
        <authorList>
            <consortium name="Ensembl"/>
        </authorList>
    </citation>
    <scope>IDENTIFICATION</scope>
</reference>
<proteinExistence type="predicted"/>
<dbReference type="PANTHER" id="PTHR24213:SF18">
    <property type="entry name" value="ACTIN-BINDING LIM PROTEIN 1"/>
    <property type="match status" value="1"/>
</dbReference>
<dbReference type="InterPro" id="IPR032402">
    <property type="entry name" value="AbLIM_anchor"/>
</dbReference>
<evidence type="ECO:0000256" key="1">
    <source>
        <dbReference type="SAM" id="MobiDB-lite"/>
    </source>
</evidence>
<protein>
    <recommendedName>
        <fullName evidence="2">Putative adherens-junction anchoring domain-containing protein</fullName>
    </recommendedName>
</protein>
<evidence type="ECO:0000313" key="4">
    <source>
        <dbReference type="Proteomes" id="UP000001645"/>
    </source>
</evidence>
<gene>
    <name evidence="3" type="primary">ABLIM1</name>
</gene>
<dbReference type="InterPro" id="IPR051618">
    <property type="entry name" value="Actin-binding_LIM"/>
</dbReference>
<feature type="region of interest" description="Disordered" evidence="1">
    <location>
        <begin position="169"/>
        <end position="235"/>
    </location>
</feature>
<dbReference type="Ensembl" id="ENSMGAT00000035589.1">
    <property type="protein sequence ID" value="ENSMGAP00000027175.1"/>
    <property type="gene ID" value="ENSMGAG00000011089.3"/>
</dbReference>
<evidence type="ECO:0000313" key="3">
    <source>
        <dbReference type="Ensembl" id="ENSMGAP00000027175.1"/>
    </source>
</evidence>
<dbReference type="AlphaFoldDB" id="A0A803Y5X8"/>
<feature type="compositionally biased region" description="Polar residues" evidence="1">
    <location>
        <begin position="202"/>
        <end position="227"/>
    </location>
</feature>
<dbReference type="GO" id="GO:0060271">
    <property type="term" value="P:cilium assembly"/>
    <property type="evidence" value="ECO:0007669"/>
    <property type="project" value="TreeGrafter"/>
</dbReference>
<dbReference type="GO" id="GO:0030032">
    <property type="term" value="P:lamellipodium assembly"/>
    <property type="evidence" value="ECO:0007669"/>
    <property type="project" value="TreeGrafter"/>
</dbReference>
<dbReference type="Pfam" id="PF16182">
    <property type="entry name" value="AbLIM_anchor"/>
    <property type="match status" value="1"/>
</dbReference>
<sequence>MAPCSDFGRCHLDLFIIAVSLSRYDLENLLHLSQHSFSCRKRVHLPCETVEFARMLDLVLMGFFLNTVNFKMCADFSTCIQNYQTLIALDGSEKLLFVFQPTRTSSESIYSRPGSSIPGSPGHTIYAKVDNEILDYKDLAAIPKVKAIYDIERPDLITYEPFYTSAYEDRQERQSLGESPRTLSPTPSAEGYQDVRDRMIHRSTSQGSINSPVYSRHSYTPTMSRSPQHFHRPDQGVNIYRKPPIYKQHAALAAQSKSSEDIIKSSKFPAAHAPAPNEIPKIETDHWPGPPSLAAIGADMRRRSSGREEDDEELQRRRQLQEEQLMKLNSGLGQLILKEEMEKERSAFSASRYDSPAHASASKTSSLPGYGKNGLHRPVSTDFGQYNSYGDVSGGVRGKDFYMPLHYGECIVMSARFCCFILRLWICFVFVKWF</sequence>
<dbReference type="GO" id="GO:0051015">
    <property type="term" value="F:actin filament binding"/>
    <property type="evidence" value="ECO:0007669"/>
    <property type="project" value="TreeGrafter"/>
</dbReference>
<dbReference type="PANTHER" id="PTHR24213">
    <property type="entry name" value="ACTIN-BINDING LIM PROTEIN"/>
    <property type="match status" value="1"/>
</dbReference>
<name>A0A803Y5X8_MELGA</name>
<accession>A0A803Y5X8</accession>
<dbReference type="GO" id="GO:0001725">
    <property type="term" value="C:stress fiber"/>
    <property type="evidence" value="ECO:0007669"/>
    <property type="project" value="TreeGrafter"/>
</dbReference>